<dbReference type="InterPro" id="IPR051468">
    <property type="entry name" value="Fungal_SecMetab_SDRs"/>
</dbReference>
<dbReference type="Proteomes" id="UP000824230">
    <property type="component" value="Unassembled WGS sequence"/>
</dbReference>
<comment type="caution">
    <text evidence="5">The sequence shown here is derived from an EMBL/GenBank/DDBJ whole genome shotgun (WGS) entry which is preliminary data.</text>
</comment>
<evidence type="ECO:0000256" key="2">
    <source>
        <dbReference type="ARBA" id="ARBA00022857"/>
    </source>
</evidence>
<dbReference type="EMBL" id="DXFG01000305">
    <property type="protein sequence ID" value="HIX38831.1"/>
    <property type="molecule type" value="Genomic_DNA"/>
</dbReference>
<dbReference type="AlphaFoldDB" id="A0A9D1VPJ8"/>
<dbReference type="PANTHER" id="PTHR43544:SF7">
    <property type="entry name" value="NADB-LER2"/>
    <property type="match status" value="1"/>
</dbReference>
<dbReference type="InterPro" id="IPR036291">
    <property type="entry name" value="NAD(P)-bd_dom_sf"/>
</dbReference>
<gene>
    <name evidence="5" type="ORF">H9738_13350</name>
</gene>
<dbReference type="InterPro" id="IPR002347">
    <property type="entry name" value="SDR_fam"/>
</dbReference>
<evidence type="ECO:0000256" key="4">
    <source>
        <dbReference type="RuleBase" id="RU000363"/>
    </source>
</evidence>
<dbReference type="PANTHER" id="PTHR43544">
    <property type="entry name" value="SHORT-CHAIN DEHYDROGENASE/REDUCTASE"/>
    <property type="match status" value="1"/>
</dbReference>
<keyword evidence="3" id="KW-0560">Oxidoreductase</keyword>
<protein>
    <submittedName>
        <fullName evidence="5">SDR family NAD(P)-dependent oxidoreductase</fullName>
    </submittedName>
</protein>
<proteinExistence type="inferred from homology"/>
<organism evidence="5 6">
    <name type="scientific">Candidatus Blautia pullistercoris</name>
    <dbReference type="NCBI Taxonomy" id="2838499"/>
    <lineage>
        <taxon>Bacteria</taxon>
        <taxon>Bacillati</taxon>
        <taxon>Bacillota</taxon>
        <taxon>Clostridia</taxon>
        <taxon>Lachnospirales</taxon>
        <taxon>Lachnospiraceae</taxon>
        <taxon>Blautia</taxon>
    </lineage>
</organism>
<dbReference type="Pfam" id="PF00106">
    <property type="entry name" value="adh_short"/>
    <property type="match status" value="1"/>
</dbReference>
<dbReference type="GO" id="GO:0005737">
    <property type="term" value="C:cytoplasm"/>
    <property type="evidence" value="ECO:0007669"/>
    <property type="project" value="TreeGrafter"/>
</dbReference>
<evidence type="ECO:0000256" key="1">
    <source>
        <dbReference type="ARBA" id="ARBA00006484"/>
    </source>
</evidence>
<evidence type="ECO:0000256" key="3">
    <source>
        <dbReference type="ARBA" id="ARBA00023002"/>
    </source>
</evidence>
<dbReference type="PROSITE" id="PS00061">
    <property type="entry name" value="ADH_SHORT"/>
    <property type="match status" value="1"/>
</dbReference>
<dbReference type="PRINTS" id="PR00080">
    <property type="entry name" value="SDRFAMILY"/>
</dbReference>
<dbReference type="PRINTS" id="PR00081">
    <property type="entry name" value="GDHRDH"/>
</dbReference>
<dbReference type="InterPro" id="IPR020904">
    <property type="entry name" value="Sc_DH/Rdtase_CS"/>
</dbReference>
<name>A0A9D1VPJ8_9FIRM</name>
<dbReference type="GO" id="GO:0016491">
    <property type="term" value="F:oxidoreductase activity"/>
    <property type="evidence" value="ECO:0007669"/>
    <property type="project" value="UniProtKB-KW"/>
</dbReference>
<evidence type="ECO:0000313" key="5">
    <source>
        <dbReference type="EMBL" id="HIX38831.1"/>
    </source>
</evidence>
<dbReference type="SUPFAM" id="SSF51735">
    <property type="entry name" value="NAD(P)-binding Rossmann-fold domains"/>
    <property type="match status" value="1"/>
</dbReference>
<accession>A0A9D1VPJ8</accession>
<reference evidence="5" key="1">
    <citation type="journal article" date="2021" name="PeerJ">
        <title>Extensive microbial diversity within the chicken gut microbiome revealed by metagenomics and culture.</title>
        <authorList>
            <person name="Gilroy R."/>
            <person name="Ravi A."/>
            <person name="Getino M."/>
            <person name="Pursley I."/>
            <person name="Horton D.L."/>
            <person name="Alikhan N.F."/>
            <person name="Baker D."/>
            <person name="Gharbi K."/>
            <person name="Hall N."/>
            <person name="Watson M."/>
            <person name="Adriaenssens E.M."/>
            <person name="Foster-Nyarko E."/>
            <person name="Jarju S."/>
            <person name="Secka A."/>
            <person name="Antonio M."/>
            <person name="Oren A."/>
            <person name="Chaudhuri R.R."/>
            <person name="La Ragione R."/>
            <person name="Hildebrand F."/>
            <person name="Pallen M.J."/>
        </authorList>
    </citation>
    <scope>NUCLEOTIDE SEQUENCE</scope>
    <source>
        <strain evidence="5">ChiHjej12B11-1927</strain>
    </source>
</reference>
<sequence length="243" mass="27663">MLGLITGANRGLGLELVRLGLAQGDSILAACRNTDGEQMTELLTLKTDYPEFLEILQMDVTKEEEVKEAADKVRKKYGHIDFLINNAGVLFEKMKMPGDCIRDLDIDMLRRNLEVNVVGTALVCKYFIEQLYRSVCPCIMNITSEAAHLSPKGYNYPAYSVSKYAANMYTQKLRNFLEEERRELHMRIYMIHPGRMDTAMGKENAQIHPKEAAEGIYAILSGRKEILPMEIPFIDYKGRPMLC</sequence>
<dbReference type="Gene3D" id="3.40.50.720">
    <property type="entry name" value="NAD(P)-binding Rossmann-like Domain"/>
    <property type="match status" value="1"/>
</dbReference>
<comment type="similarity">
    <text evidence="1 4">Belongs to the short-chain dehydrogenases/reductases (SDR) family.</text>
</comment>
<keyword evidence="2" id="KW-0521">NADP</keyword>
<reference evidence="5" key="2">
    <citation type="submission" date="2021-04" db="EMBL/GenBank/DDBJ databases">
        <authorList>
            <person name="Gilroy R."/>
        </authorList>
    </citation>
    <scope>NUCLEOTIDE SEQUENCE</scope>
    <source>
        <strain evidence="5">ChiHjej12B11-1927</strain>
    </source>
</reference>
<evidence type="ECO:0000313" key="6">
    <source>
        <dbReference type="Proteomes" id="UP000824230"/>
    </source>
</evidence>